<proteinExistence type="inferred from homology"/>
<feature type="transmembrane region" description="Helical" evidence="9">
    <location>
        <begin position="21"/>
        <end position="39"/>
    </location>
</feature>
<reference evidence="10 12" key="1">
    <citation type="submission" date="2016-01" db="EMBL/GenBank/DDBJ databases">
        <title>Genome sequence of the acidophilic iron oxidising Ferrovum strain Z-31.</title>
        <authorList>
            <person name="Poehlein A."/>
            <person name="Ullrich S.R."/>
            <person name="Schloemann M."/>
            <person name="Muehling M."/>
            <person name="Daniel R."/>
        </authorList>
    </citation>
    <scope>NUCLEOTIDE SEQUENCE [LARGE SCALE GENOMIC DNA]</scope>
    <source>
        <strain evidence="10 12">Z-31</strain>
    </source>
</reference>
<comment type="pathway">
    <text evidence="9">Porphyrin-containing compound metabolism; heme O biosynthesis; heme O from protoheme: step 1/1.</text>
</comment>
<evidence type="ECO:0000256" key="7">
    <source>
        <dbReference type="ARBA" id="ARBA00023136"/>
    </source>
</evidence>
<protein>
    <recommendedName>
        <fullName evidence="9">Protoheme IX farnesyltransferase</fullName>
        <ecNumber evidence="9">2.5.1.141</ecNumber>
    </recommendedName>
    <alternativeName>
        <fullName evidence="9">Heme B farnesyltransferase</fullName>
    </alternativeName>
    <alternativeName>
        <fullName evidence="9">Heme O synthase</fullName>
    </alternativeName>
</protein>
<name>A0A8F3IJP7_9PROT</name>
<dbReference type="GO" id="GO:0008495">
    <property type="term" value="F:protoheme IX farnesyltransferase activity"/>
    <property type="evidence" value="ECO:0007669"/>
    <property type="project" value="UniProtKB-UniRule"/>
</dbReference>
<feature type="transmembrane region" description="Helical" evidence="9">
    <location>
        <begin position="143"/>
        <end position="163"/>
    </location>
</feature>
<dbReference type="PANTHER" id="PTHR43448">
    <property type="entry name" value="PROTOHEME IX FARNESYLTRANSFERASE, MITOCHONDRIAL"/>
    <property type="match status" value="1"/>
</dbReference>
<evidence type="ECO:0000256" key="4">
    <source>
        <dbReference type="ARBA" id="ARBA00022692"/>
    </source>
</evidence>
<evidence type="ECO:0000256" key="8">
    <source>
        <dbReference type="ARBA" id="ARBA00047690"/>
    </source>
</evidence>
<organism evidence="10 12">
    <name type="scientific">Ferrovum myxofaciens</name>
    <dbReference type="NCBI Taxonomy" id="416213"/>
    <lineage>
        <taxon>Bacteria</taxon>
        <taxon>Pseudomonadati</taxon>
        <taxon>Pseudomonadota</taxon>
        <taxon>Betaproteobacteria</taxon>
        <taxon>Ferrovales</taxon>
        <taxon>Ferrovaceae</taxon>
        <taxon>Ferrovum</taxon>
    </lineage>
</organism>
<feature type="transmembrane region" description="Helical" evidence="9">
    <location>
        <begin position="116"/>
        <end position="136"/>
    </location>
</feature>
<dbReference type="GO" id="GO:0005886">
    <property type="term" value="C:plasma membrane"/>
    <property type="evidence" value="ECO:0007669"/>
    <property type="project" value="UniProtKB-SubCell"/>
</dbReference>
<dbReference type="Proteomes" id="UP000683551">
    <property type="component" value="Chromosome"/>
</dbReference>
<comment type="function">
    <text evidence="9">Converts heme B (protoheme IX) to heme O by substitution of the vinyl group on carbon 2 of heme B porphyrin ring with a hydroxyethyl farnesyl side group.</text>
</comment>
<dbReference type="OrthoDB" id="9814417at2"/>
<feature type="transmembrane region" description="Helical" evidence="9">
    <location>
        <begin position="218"/>
        <end position="235"/>
    </location>
</feature>
<keyword evidence="6 9" id="KW-0350">Heme biosynthesis</keyword>
<evidence type="ECO:0000256" key="1">
    <source>
        <dbReference type="ARBA" id="ARBA00004141"/>
    </source>
</evidence>
<keyword evidence="7 9" id="KW-0472">Membrane</keyword>
<dbReference type="PATRIC" id="fig|1789004.3.peg.1364"/>
<gene>
    <name evidence="10" type="primary">cyoE</name>
    <name evidence="9" type="synonym">ctaB</name>
    <name evidence="10" type="ORF">FEMY_13460</name>
    <name evidence="11" type="ORF">JZL65_13655</name>
</gene>
<sequence>MNTLAFRIAPSRRDLLSLIKPGIVLANLVSVIGGFGLAARGQVTWSLLNATLWGAALILSAGCVFNNLIDRDIDSFMQRTRQRPLAQGRITAPQALAWGTLLLGSGTWVLGCHTNLLTLAVSLTGIFVYVGLYSLYFKRHSWLGIWVGSIAGAIPPLIGYTAVTHHLGPGAWFLFLIFCLWQIPHAHAIALLHLEDYRRAGLRLLPLTHGEEVVRQRLPYYIGAFLLATLLPFFYSLTGPTYLLVMLTVGGSWLGMTWKTRHHLHLKSWARGHFMFSILAIMILNFMLVLDPAILLLRGS</sequence>
<feature type="transmembrane region" description="Helical" evidence="9">
    <location>
        <begin position="51"/>
        <end position="69"/>
    </location>
</feature>
<evidence type="ECO:0000256" key="6">
    <source>
        <dbReference type="ARBA" id="ARBA00023133"/>
    </source>
</evidence>
<dbReference type="EMBL" id="CP071137">
    <property type="protein sequence ID" value="QWY77482.1"/>
    <property type="molecule type" value="Genomic_DNA"/>
</dbReference>
<dbReference type="InterPro" id="IPR000537">
    <property type="entry name" value="UbiA_prenyltransferase"/>
</dbReference>
<dbReference type="PROSITE" id="PS00943">
    <property type="entry name" value="UBIA"/>
    <property type="match status" value="1"/>
</dbReference>
<dbReference type="EMBL" id="LRRD01000024">
    <property type="protein sequence ID" value="KXW58115.1"/>
    <property type="molecule type" value="Genomic_DNA"/>
</dbReference>
<comment type="catalytic activity">
    <reaction evidence="8 9">
        <text>heme b + (2E,6E)-farnesyl diphosphate + H2O = Fe(II)-heme o + diphosphate</text>
        <dbReference type="Rhea" id="RHEA:28070"/>
        <dbReference type="ChEBI" id="CHEBI:15377"/>
        <dbReference type="ChEBI" id="CHEBI:33019"/>
        <dbReference type="ChEBI" id="CHEBI:60344"/>
        <dbReference type="ChEBI" id="CHEBI:60530"/>
        <dbReference type="ChEBI" id="CHEBI:175763"/>
        <dbReference type="EC" id="2.5.1.141"/>
    </reaction>
</comment>
<accession>A0A149VY12</accession>
<evidence type="ECO:0000313" key="12">
    <source>
        <dbReference type="Proteomes" id="UP000075653"/>
    </source>
</evidence>
<evidence type="ECO:0000256" key="2">
    <source>
        <dbReference type="ARBA" id="ARBA00022475"/>
    </source>
</evidence>
<evidence type="ECO:0000313" key="10">
    <source>
        <dbReference type="EMBL" id="KXW58115.1"/>
    </source>
</evidence>
<dbReference type="NCBIfam" id="NF003348">
    <property type="entry name" value="PRK04375.1-1"/>
    <property type="match status" value="1"/>
</dbReference>
<dbReference type="RefSeq" id="WP_051861729.1">
    <property type="nucleotide sequence ID" value="NZ_CP053675.1"/>
</dbReference>
<dbReference type="GeneID" id="301710874"/>
<dbReference type="UniPathway" id="UPA00834">
    <property type="reaction ID" value="UER00712"/>
</dbReference>
<keyword evidence="3 9" id="KW-0808">Transferase</keyword>
<dbReference type="PANTHER" id="PTHR43448:SF2">
    <property type="entry name" value="PROTOHEME IX FARNESYLTRANSFERASE, MITOCHONDRIAL"/>
    <property type="match status" value="1"/>
</dbReference>
<dbReference type="InterPro" id="IPR044878">
    <property type="entry name" value="UbiA_sf"/>
</dbReference>
<dbReference type="GO" id="GO:0048034">
    <property type="term" value="P:heme O biosynthetic process"/>
    <property type="evidence" value="ECO:0007669"/>
    <property type="project" value="UniProtKB-UniRule"/>
</dbReference>
<evidence type="ECO:0000256" key="9">
    <source>
        <dbReference type="HAMAP-Rule" id="MF_00154"/>
    </source>
</evidence>
<feature type="transmembrane region" description="Helical" evidence="9">
    <location>
        <begin position="270"/>
        <end position="290"/>
    </location>
</feature>
<evidence type="ECO:0000256" key="5">
    <source>
        <dbReference type="ARBA" id="ARBA00022989"/>
    </source>
</evidence>
<dbReference type="InterPro" id="IPR006369">
    <property type="entry name" value="Protohaem_IX_farnesylTrfase"/>
</dbReference>
<keyword evidence="4 9" id="KW-0812">Transmembrane</keyword>
<dbReference type="AlphaFoldDB" id="A0A8F3IJP7"/>
<comment type="subcellular location">
    <subcellularLocation>
        <location evidence="9">Cell membrane</location>
        <topology evidence="9">Multi-pass membrane protein</topology>
    </subcellularLocation>
    <subcellularLocation>
        <location evidence="1">Membrane</location>
        <topology evidence="1">Multi-pass membrane protein</topology>
    </subcellularLocation>
</comment>
<dbReference type="Proteomes" id="UP000075653">
    <property type="component" value="Unassembled WGS sequence"/>
</dbReference>
<keyword evidence="12" id="KW-1185">Reference proteome</keyword>
<feature type="transmembrane region" description="Helical" evidence="9">
    <location>
        <begin position="169"/>
        <end position="194"/>
    </location>
</feature>
<comment type="similarity">
    <text evidence="9">Belongs to the UbiA prenyltransferase family. Protoheme IX farnesyltransferase subfamily.</text>
</comment>
<evidence type="ECO:0000256" key="3">
    <source>
        <dbReference type="ARBA" id="ARBA00022679"/>
    </source>
</evidence>
<keyword evidence="5 9" id="KW-1133">Transmembrane helix</keyword>
<evidence type="ECO:0000313" key="11">
    <source>
        <dbReference type="EMBL" id="QWY77482.1"/>
    </source>
</evidence>
<comment type="miscellaneous">
    <text evidence="9">Carbon 2 of the heme B porphyrin ring is defined according to the Fischer nomenclature.</text>
</comment>
<reference evidence="11" key="2">
    <citation type="submission" date="2021-02" db="EMBL/GenBank/DDBJ databases">
        <title>Comparative genomics of Ferrovum myxofaciens strains, predominant extremophile bacteria forming large biofilm stalactites in acid mine ecosystems.</title>
        <authorList>
            <person name="Burkartova K."/>
            <person name="Ridl J."/>
            <person name="Pajer P."/>
            <person name="Falteisek L."/>
        </authorList>
    </citation>
    <scope>NUCLEOTIDE SEQUENCE</scope>
    <source>
        <strain evidence="11">MI1III</strain>
    </source>
</reference>
<keyword evidence="2 9" id="KW-1003">Cell membrane</keyword>
<feature type="transmembrane region" description="Helical" evidence="9">
    <location>
        <begin position="90"/>
        <end position="110"/>
    </location>
</feature>
<dbReference type="HAMAP" id="MF_00154">
    <property type="entry name" value="CyoE_CtaB"/>
    <property type="match status" value="1"/>
</dbReference>
<dbReference type="NCBIfam" id="TIGR01473">
    <property type="entry name" value="cyoE_ctaB"/>
    <property type="match status" value="1"/>
</dbReference>
<dbReference type="CDD" id="cd13957">
    <property type="entry name" value="PT_UbiA_Cox10"/>
    <property type="match status" value="1"/>
</dbReference>
<dbReference type="Pfam" id="PF01040">
    <property type="entry name" value="UbiA"/>
    <property type="match status" value="1"/>
</dbReference>
<dbReference type="EC" id="2.5.1.141" evidence="9"/>
<accession>A0A8F3IJP7</accession>
<dbReference type="InterPro" id="IPR030470">
    <property type="entry name" value="UbiA_prenylTrfase_CS"/>
</dbReference>
<dbReference type="Gene3D" id="1.10.357.140">
    <property type="entry name" value="UbiA prenyltransferase"/>
    <property type="match status" value="1"/>
</dbReference>